<evidence type="ECO:0000256" key="4">
    <source>
        <dbReference type="ARBA" id="ARBA00022989"/>
    </source>
</evidence>
<feature type="transmembrane region" description="Helical" evidence="6">
    <location>
        <begin position="350"/>
        <end position="371"/>
    </location>
</feature>
<feature type="transmembrane region" description="Helical" evidence="6">
    <location>
        <begin position="162"/>
        <end position="180"/>
    </location>
</feature>
<evidence type="ECO:0000256" key="5">
    <source>
        <dbReference type="ARBA" id="ARBA00023136"/>
    </source>
</evidence>
<dbReference type="InterPro" id="IPR004813">
    <property type="entry name" value="OPT"/>
</dbReference>
<feature type="transmembrane region" description="Helical" evidence="6">
    <location>
        <begin position="103"/>
        <end position="122"/>
    </location>
</feature>
<gene>
    <name evidence="7" type="ORF">BV87_00220</name>
</gene>
<evidence type="ECO:0000313" key="8">
    <source>
        <dbReference type="Proteomes" id="UP000037029"/>
    </source>
</evidence>
<dbReference type="InterPro" id="IPR004814">
    <property type="entry name" value="Oligopep_transpt"/>
</dbReference>
<feature type="transmembrane region" description="Helical" evidence="6">
    <location>
        <begin position="414"/>
        <end position="432"/>
    </location>
</feature>
<feature type="transmembrane region" description="Helical" evidence="6">
    <location>
        <begin position="548"/>
        <end position="569"/>
    </location>
</feature>
<dbReference type="AlphaFoldDB" id="A0A0J9D6E8"/>
<dbReference type="EMBL" id="CP020925">
    <property type="protein sequence ID" value="ATP16971.1"/>
    <property type="molecule type" value="Genomic_DNA"/>
</dbReference>
<feature type="transmembrane region" description="Helical" evidence="6">
    <location>
        <begin position="42"/>
        <end position="62"/>
    </location>
</feature>
<evidence type="ECO:0000256" key="1">
    <source>
        <dbReference type="ARBA" id="ARBA00004141"/>
    </source>
</evidence>
<reference evidence="7 8" key="1">
    <citation type="submission" date="2017-04" db="EMBL/GenBank/DDBJ databases">
        <title>Characterization, genome and methylation analysis of a phthalic acid esters degrading strain Sphingobium yanoikuyae SHJ.</title>
        <authorList>
            <person name="Feng L."/>
        </authorList>
    </citation>
    <scope>NUCLEOTIDE SEQUENCE [LARGE SCALE GENOMIC DNA]</scope>
    <source>
        <strain evidence="7 8">SHJ</strain>
    </source>
</reference>
<keyword evidence="4 6" id="KW-1133">Transmembrane helix</keyword>
<accession>A0A0J9D6E8</accession>
<dbReference type="PANTHER" id="PTHR31645">
    <property type="entry name" value="OLIGOPEPTIDE TRANSPORTER YGL114W-RELATED"/>
    <property type="match status" value="1"/>
</dbReference>
<feature type="transmembrane region" description="Helical" evidence="6">
    <location>
        <begin position="453"/>
        <end position="470"/>
    </location>
</feature>
<dbReference type="NCBIfam" id="TIGR00733">
    <property type="entry name" value="OPT family oligopeptide transporter"/>
    <property type="match status" value="1"/>
</dbReference>
<feature type="transmembrane region" description="Helical" evidence="6">
    <location>
        <begin position="221"/>
        <end position="242"/>
    </location>
</feature>
<dbReference type="PANTHER" id="PTHR31645:SF0">
    <property type="entry name" value="OLIGOPEPTIDE TRANSPORTER YGL114W-RELATED"/>
    <property type="match status" value="1"/>
</dbReference>
<feature type="transmembrane region" description="Helical" evidence="6">
    <location>
        <begin position="625"/>
        <end position="643"/>
    </location>
</feature>
<dbReference type="RefSeq" id="WP_048936323.1">
    <property type="nucleotide sequence ID" value="NZ_CP020925.1"/>
</dbReference>
<comment type="subcellular location">
    <subcellularLocation>
        <location evidence="1">Membrane</location>
        <topology evidence="1">Multi-pass membrane protein</topology>
    </subcellularLocation>
</comment>
<feature type="transmembrane region" description="Helical" evidence="6">
    <location>
        <begin position="581"/>
        <end position="605"/>
    </location>
</feature>
<sequence>MTTDSAKAVPMAELTLRGVILGALITLLFTAANVYLGLKIGLTFATSIPAAVISMAVLRLFATGTILENNIVQTIASAAGTLSAIIFVLPGLVIIGWWQGFPYWLSACTIALGGILGVMYSVPLRRALVTGSDLPYPEGVAAAEVLKVGAGSREGLEENKRGLAAIVMSSIAAAGFSIIAKTKILAEEAATFFKLGAGASSVSTSFSMALIGVGHLVGISVGAAMFVGLLISWVGIVPYLTSPLPVGADLADLVGTTFRMKARFIGAGTIGIAAIWTLLKILSPIISGIRSALNAAKVRKSGDAGTLDITERDLPIGIVFGTILASLVPIAVLLWIFAQGGPIAANPVPIIGLTLAYILVAGIVIASVCGYMAGLIGASNSPISGVGILAVLGASLILAAIYGSGHPEQSQALIAYALFTTAIVFGVATISNDNLQDLKTGQLVGATPWKQQIALVLGVLFGALVIPPVLDLLNSAFGFAGAPGAKATALPAPQAALISALAKGVLGGDLDWGLIGFGAGIGVVVVALDELLGKTGKMRLPPLAVGMGIYLPMALTLLIPVGAVIGHFYNRWSLRQANPEFAERMGVLMATGFIVGESLFGVAFAGIVASTDSDAPLALVGESHWAVRLSVLIFAGVIAALYARLRHWATAPLA</sequence>
<feature type="transmembrane region" description="Helical" evidence="6">
    <location>
        <begin position="192"/>
        <end position="214"/>
    </location>
</feature>
<keyword evidence="5 6" id="KW-0472">Membrane</keyword>
<proteinExistence type="predicted"/>
<keyword evidence="2" id="KW-0813">Transport</keyword>
<dbReference type="NCBIfam" id="TIGR00728">
    <property type="entry name" value="OPT_sfam"/>
    <property type="match status" value="1"/>
</dbReference>
<dbReference type="GO" id="GO:0016020">
    <property type="term" value="C:membrane"/>
    <property type="evidence" value="ECO:0007669"/>
    <property type="project" value="UniProtKB-SubCell"/>
</dbReference>
<protein>
    <submittedName>
        <fullName evidence="7">Oligopeptide transporter, OPT family</fullName>
    </submittedName>
</protein>
<evidence type="ECO:0000256" key="2">
    <source>
        <dbReference type="ARBA" id="ARBA00022448"/>
    </source>
</evidence>
<evidence type="ECO:0000313" key="7">
    <source>
        <dbReference type="EMBL" id="ATP16971.1"/>
    </source>
</evidence>
<organism evidence="7 8">
    <name type="scientific">Sphingobium yanoikuyae</name>
    <name type="common">Sphingomonas yanoikuyae</name>
    <dbReference type="NCBI Taxonomy" id="13690"/>
    <lineage>
        <taxon>Bacteria</taxon>
        <taxon>Pseudomonadati</taxon>
        <taxon>Pseudomonadota</taxon>
        <taxon>Alphaproteobacteria</taxon>
        <taxon>Sphingomonadales</taxon>
        <taxon>Sphingomonadaceae</taxon>
        <taxon>Sphingobium</taxon>
    </lineage>
</organism>
<dbReference type="Pfam" id="PF03169">
    <property type="entry name" value="OPT"/>
    <property type="match status" value="1"/>
</dbReference>
<feature type="transmembrane region" description="Helical" evidence="6">
    <location>
        <begin position="74"/>
        <end position="97"/>
    </location>
</feature>
<dbReference type="InterPro" id="IPR045035">
    <property type="entry name" value="YSL-like"/>
</dbReference>
<dbReference type="GO" id="GO:0035673">
    <property type="term" value="F:oligopeptide transmembrane transporter activity"/>
    <property type="evidence" value="ECO:0007669"/>
    <property type="project" value="InterPro"/>
</dbReference>
<evidence type="ECO:0000256" key="6">
    <source>
        <dbReference type="SAM" id="Phobius"/>
    </source>
</evidence>
<feature type="transmembrane region" description="Helical" evidence="6">
    <location>
        <begin position="316"/>
        <end position="338"/>
    </location>
</feature>
<feature type="transmembrane region" description="Helical" evidence="6">
    <location>
        <begin position="383"/>
        <end position="402"/>
    </location>
</feature>
<evidence type="ECO:0000256" key="3">
    <source>
        <dbReference type="ARBA" id="ARBA00022692"/>
    </source>
</evidence>
<name>A0A0J9D6E8_SPHYA</name>
<feature type="transmembrane region" description="Helical" evidence="6">
    <location>
        <begin position="262"/>
        <end position="282"/>
    </location>
</feature>
<feature type="transmembrane region" description="Helical" evidence="6">
    <location>
        <begin position="14"/>
        <end position="36"/>
    </location>
</feature>
<dbReference type="Proteomes" id="UP000037029">
    <property type="component" value="Chromosome"/>
</dbReference>
<keyword evidence="3 6" id="KW-0812">Transmembrane</keyword>